<reference evidence="1" key="1">
    <citation type="submission" date="2023-04" db="EMBL/GenBank/DDBJ databases">
        <title>Draft Genome sequencing of Naganishia species isolated from polar environments using Oxford Nanopore Technology.</title>
        <authorList>
            <person name="Leo P."/>
            <person name="Venkateswaran K."/>
        </authorList>
    </citation>
    <scope>NUCLEOTIDE SEQUENCE</scope>
    <source>
        <strain evidence="1">MNA-CCFEE 5261</strain>
    </source>
</reference>
<evidence type="ECO:0000313" key="2">
    <source>
        <dbReference type="Proteomes" id="UP001241377"/>
    </source>
</evidence>
<gene>
    <name evidence="1" type="ORF">QFC19_007748</name>
</gene>
<evidence type="ECO:0000313" key="1">
    <source>
        <dbReference type="EMBL" id="KAJ9094892.1"/>
    </source>
</evidence>
<sequence>MSSPFKNATLPIHPFQISHSQQEIDDLKTLLRLSPLGPDTFENGPHRNSNFGISMDSMSSIRDKWLEYDWFKTQDELNKQPQFIAKVDDHDPKSGTKRTLDIHFIGHVSDKADAIPVLLLHGWPGMGCFELAPMVDHLKKSSKQPLNIVIPSIPGYLYSSRPPSDADFDFDSVARVMHNLMLGLGYKSGYATQGGDLGSFISRYMAIRYKECKISHFNFMTLKLDTPALAKTPLKTDQEKGFVERYRKFQKIGMGYAMEHGTRPATIGFAVVSNPLSLAAWVGEKLLESWSPGISDEILLQWLTLFWLTSSFPTSIYLYRHMATMGDFTVPASASEVADFSKPLKGLQIRDKPMGYSTFPREIFPVPKAWAEKTGNLVFYRLNEKAPSYVPGGHFAGGENPELLGKDFAEFLNIAWPQAHSKL</sequence>
<dbReference type="Proteomes" id="UP001241377">
    <property type="component" value="Unassembled WGS sequence"/>
</dbReference>
<dbReference type="EMBL" id="JASBWR010000106">
    <property type="protein sequence ID" value="KAJ9094892.1"/>
    <property type="molecule type" value="Genomic_DNA"/>
</dbReference>
<organism evidence="1 2">
    <name type="scientific">Naganishia cerealis</name>
    <dbReference type="NCBI Taxonomy" id="610337"/>
    <lineage>
        <taxon>Eukaryota</taxon>
        <taxon>Fungi</taxon>
        <taxon>Dikarya</taxon>
        <taxon>Basidiomycota</taxon>
        <taxon>Agaricomycotina</taxon>
        <taxon>Tremellomycetes</taxon>
        <taxon>Filobasidiales</taxon>
        <taxon>Filobasidiaceae</taxon>
        <taxon>Naganishia</taxon>
    </lineage>
</organism>
<protein>
    <submittedName>
        <fullName evidence="1">Uncharacterized protein</fullName>
    </submittedName>
</protein>
<proteinExistence type="predicted"/>
<comment type="caution">
    <text evidence="1">The sequence shown here is derived from an EMBL/GenBank/DDBJ whole genome shotgun (WGS) entry which is preliminary data.</text>
</comment>
<name>A0ACC2V8J9_9TREE</name>
<keyword evidence="2" id="KW-1185">Reference proteome</keyword>
<accession>A0ACC2V8J9</accession>